<dbReference type="GO" id="GO:0007018">
    <property type="term" value="P:microtubule-based movement"/>
    <property type="evidence" value="ECO:0007669"/>
    <property type="project" value="InterPro"/>
</dbReference>
<proteinExistence type="predicted"/>
<name>A0A448X684_9PLAT</name>
<reference evidence="2" key="1">
    <citation type="submission" date="2018-11" db="EMBL/GenBank/DDBJ databases">
        <authorList>
            <consortium name="Pathogen Informatics"/>
        </authorList>
    </citation>
    <scope>NUCLEOTIDE SEQUENCE</scope>
</reference>
<evidence type="ECO:0000313" key="3">
    <source>
        <dbReference type="Proteomes" id="UP000784294"/>
    </source>
</evidence>
<dbReference type="PANTHER" id="PTHR22878:SF63">
    <property type="entry name" value="DYNEIN AXONEMAL HEAVY CHAIN 10"/>
    <property type="match status" value="1"/>
</dbReference>
<dbReference type="AlphaFoldDB" id="A0A448X684"/>
<dbReference type="Gene3D" id="1.10.8.720">
    <property type="entry name" value="Region D6 of dynein motor"/>
    <property type="match status" value="1"/>
</dbReference>
<accession>A0A448X684</accession>
<sequence length="142" mass="16222">MNNGRPGQPSQGATHESFRLWVTTEEHDKFPINFLQIALKFTNQPPEGIKASLSRTYSEVTQDFLDACVGAHWKIILYAMAFLHCTVQERRKYGPMGWCIPYEFTNSDFNASVQFIQSHIDTLEFSRPSSKISVCCISRLLT</sequence>
<keyword evidence="3" id="KW-1185">Reference proteome</keyword>
<dbReference type="GO" id="GO:0051959">
    <property type="term" value="F:dynein light intermediate chain binding"/>
    <property type="evidence" value="ECO:0007669"/>
    <property type="project" value="InterPro"/>
</dbReference>
<evidence type="ECO:0000259" key="1">
    <source>
        <dbReference type="Pfam" id="PF18198"/>
    </source>
</evidence>
<dbReference type="GO" id="GO:0045505">
    <property type="term" value="F:dynein intermediate chain binding"/>
    <property type="evidence" value="ECO:0007669"/>
    <property type="project" value="InterPro"/>
</dbReference>
<dbReference type="Pfam" id="PF18198">
    <property type="entry name" value="AAA_lid_11"/>
    <property type="match status" value="1"/>
</dbReference>
<dbReference type="PANTHER" id="PTHR22878">
    <property type="entry name" value="DYNEIN HEAVY CHAIN 6, AXONEMAL-LIKE-RELATED"/>
    <property type="match status" value="1"/>
</dbReference>
<dbReference type="InterPro" id="IPR026983">
    <property type="entry name" value="DHC"/>
</dbReference>
<dbReference type="EMBL" id="CAAALY010100321">
    <property type="protein sequence ID" value="VEL29100.1"/>
    <property type="molecule type" value="Genomic_DNA"/>
</dbReference>
<protein>
    <recommendedName>
        <fullName evidence="1">Dynein heavy chain AAA lid domain-containing protein</fullName>
    </recommendedName>
</protein>
<dbReference type="InterPro" id="IPR042219">
    <property type="entry name" value="AAA_lid_11_sf"/>
</dbReference>
<dbReference type="GO" id="GO:0030286">
    <property type="term" value="C:dynein complex"/>
    <property type="evidence" value="ECO:0007669"/>
    <property type="project" value="InterPro"/>
</dbReference>
<evidence type="ECO:0000313" key="2">
    <source>
        <dbReference type="EMBL" id="VEL29100.1"/>
    </source>
</evidence>
<dbReference type="OrthoDB" id="286107at2759"/>
<gene>
    <name evidence="2" type="ORF">PXEA_LOCUS22540</name>
</gene>
<dbReference type="InterPro" id="IPR027417">
    <property type="entry name" value="P-loop_NTPase"/>
</dbReference>
<organism evidence="2 3">
    <name type="scientific">Protopolystoma xenopodis</name>
    <dbReference type="NCBI Taxonomy" id="117903"/>
    <lineage>
        <taxon>Eukaryota</taxon>
        <taxon>Metazoa</taxon>
        <taxon>Spiralia</taxon>
        <taxon>Lophotrochozoa</taxon>
        <taxon>Platyhelminthes</taxon>
        <taxon>Monogenea</taxon>
        <taxon>Polyopisthocotylea</taxon>
        <taxon>Polystomatidea</taxon>
        <taxon>Polystomatidae</taxon>
        <taxon>Protopolystoma</taxon>
    </lineage>
</organism>
<feature type="domain" description="Dynein heavy chain AAA lid" evidence="1">
    <location>
        <begin position="73"/>
        <end position="124"/>
    </location>
</feature>
<dbReference type="InterPro" id="IPR041658">
    <property type="entry name" value="AAA_lid_11"/>
</dbReference>
<comment type="caution">
    <text evidence="2">The sequence shown here is derived from an EMBL/GenBank/DDBJ whole genome shotgun (WGS) entry which is preliminary data.</text>
</comment>
<dbReference type="Proteomes" id="UP000784294">
    <property type="component" value="Unassembled WGS sequence"/>
</dbReference>
<dbReference type="Gene3D" id="3.40.50.300">
    <property type="entry name" value="P-loop containing nucleotide triphosphate hydrolases"/>
    <property type="match status" value="1"/>
</dbReference>